<proteinExistence type="inferred from homology"/>
<dbReference type="PANTHER" id="PTHR33452:SF4">
    <property type="entry name" value="BLL4328 PROTEIN"/>
    <property type="match status" value="1"/>
</dbReference>
<feature type="transmembrane region" description="Helical" evidence="7">
    <location>
        <begin position="83"/>
        <end position="102"/>
    </location>
</feature>
<keyword evidence="3" id="KW-1003">Cell membrane</keyword>
<gene>
    <name evidence="8" type="ORF">SAMEA2259716_03553</name>
</gene>
<dbReference type="PANTHER" id="PTHR33452">
    <property type="entry name" value="OXIDOREDUCTASE CATD-RELATED"/>
    <property type="match status" value="1"/>
</dbReference>
<organism evidence="8 9">
    <name type="scientific">Mycobacteroides abscessus subsp. massiliense</name>
    <dbReference type="NCBI Taxonomy" id="1962118"/>
    <lineage>
        <taxon>Bacteria</taxon>
        <taxon>Bacillati</taxon>
        <taxon>Actinomycetota</taxon>
        <taxon>Actinomycetes</taxon>
        <taxon>Mycobacteriales</taxon>
        <taxon>Mycobacteriaceae</taxon>
        <taxon>Mycobacteroides</taxon>
        <taxon>Mycobacteroides abscessus</taxon>
    </lineage>
</organism>
<feature type="transmembrane region" description="Helical" evidence="7">
    <location>
        <begin position="139"/>
        <end position="164"/>
    </location>
</feature>
<evidence type="ECO:0000256" key="6">
    <source>
        <dbReference type="ARBA" id="ARBA00023136"/>
    </source>
</evidence>
<comment type="subcellular location">
    <subcellularLocation>
        <location evidence="1">Cell membrane</location>
        <topology evidence="1">Multi-pass membrane protein</topology>
    </subcellularLocation>
</comment>
<reference evidence="8 9" key="1">
    <citation type="submission" date="2016-11" db="EMBL/GenBank/DDBJ databases">
        <authorList>
            <consortium name="Pathogen Informatics"/>
        </authorList>
    </citation>
    <scope>NUCLEOTIDE SEQUENCE [LARGE SCALE GENOMIC DNA]</scope>
    <source>
        <strain evidence="8 9">911</strain>
    </source>
</reference>
<evidence type="ECO:0000313" key="8">
    <source>
        <dbReference type="EMBL" id="SKM31274.1"/>
    </source>
</evidence>
<keyword evidence="6 7" id="KW-0472">Membrane</keyword>
<comment type="similarity">
    <text evidence="2">Belongs to the DoxX family.</text>
</comment>
<evidence type="ECO:0000256" key="2">
    <source>
        <dbReference type="ARBA" id="ARBA00006679"/>
    </source>
</evidence>
<evidence type="ECO:0000256" key="5">
    <source>
        <dbReference type="ARBA" id="ARBA00022989"/>
    </source>
</evidence>
<evidence type="ECO:0000256" key="1">
    <source>
        <dbReference type="ARBA" id="ARBA00004651"/>
    </source>
</evidence>
<evidence type="ECO:0000256" key="4">
    <source>
        <dbReference type="ARBA" id="ARBA00022692"/>
    </source>
</evidence>
<evidence type="ECO:0000256" key="7">
    <source>
        <dbReference type="SAM" id="Phobius"/>
    </source>
</evidence>
<dbReference type="InterPro" id="IPR032808">
    <property type="entry name" value="DoxX"/>
</dbReference>
<dbReference type="InterPro" id="IPR051907">
    <property type="entry name" value="DoxX-like_oxidoreductase"/>
</dbReference>
<dbReference type="Proteomes" id="UP000190074">
    <property type="component" value="Unassembled WGS sequence"/>
</dbReference>
<feature type="transmembrane region" description="Helical" evidence="7">
    <location>
        <begin position="50"/>
        <end position="71"/>
    </location>
</feature>
<accession>A0A1T8PID1</accession>
<dbReference type="Pfam" id="PF07681">
    <property type="entry name" value="DoxX"/>
    <property type="match status" value="1"/>
</dbReference>
<protein>
    <submittedName>
        <fullName evidence="8">DoxX family protein</fullName>
    </submittedName>
</protein>
<name>A0A1T8PID1_9MYCO</name>
<evidence type="ECO:0000313" key="9">
    <source>
        <dbReference type="Proteomes" id="UP000190074"/>
    </source>
</evidence>
<dbReference type="EMBL" id="FVGW01000006">
    <property type="protein sequence ID" value="SKM31274.1"/>
    <property type="molecule type" value="Genomic_DNA"/>
</dbReference>
<dbReference type="AlphaFoldDB" id="A0A1T8PID1"/>
<dbReference type="GO" id="GO:0005886">
    <property type="term" value="C:plasma membrane"/>
    <property type="evidence" value="ECO:0007669"/>
    <property type="project" value="UniProtKB-SubCell"/>
</dbReference>
<sequence length="167" mass="17940">MAGHCPWTDSLPELSAKSLRENWFSILTMASSSTPSSVAKLDGATPVVLSLFRIVFGLLFTIHGTAILFRWPDLVSMPPVESWSLGWWAGAIEFLTGIAILFGAGTRIAAFIASGTMAFAYFTQHQPEGLLPIENNGELAALFCWGFLLLVFTGGGSLSIDAVLKKS</sequence>
<keyword evidence="4 7" id="KW-0812">Transmembrane</keyword>
<evidence type="ECO:0000256" key="3">
    <source>
        <dbReference type="ARBA" id="ARBA00022475"/>
    </source>
</evidence>
<keyword evidence="5 7" id="KW-1133">Transmembrane helix</keyword>